<feature type="signal peptide" evidence="6">
    <location>
        <begin position="1"/>
        <end position="19"/>
    </location>
</feature>
<protein>
    <submittedName>
        <fullName evidence="9">RagB/SusD family nutrient uptake outer membrane protein</fullName>
    </submittedName>
</protein>
<organism evidence="9 10">
    <name type="scientific">Spirosoma profusum</name>
    <dbReference type="NCBI Taxonomy" id="2771354"/>
    <lineage>
        <taxon>Bacteria</taxon>
        <taxon>Pseudomonadati</taxon>
        <taxon>Bacteroidota</taxon>
        <taxon>Cytophagia</taxon>
        <taxon>Cytophagales</taxon>
        <taxon>Cytophagaceae</taxon>
        <taxon>Spirosoma</taxon>
    </lineage>
</organism>
<feature type="domain" description="RagB/SusD" evidence="7">
    <location>
        <begin position="300"/>
        <end position="588"/>
    </location>
</feature>
<gene>
    <name evidence="9" type="ORF">IC229_14985</name>
</gene>
<evidence type="ECO:0000259" key="8">
    <source>
        <dbReference type="Pfam" id="PF14322"/>
    </source>
</evidence>
<feature type="domain" description="SusD-like N-terminal" evidence="8">
    <location>
        <begin position="108"/>
        <end position="237"/>
    </location>
</feature>
<proteinExistence type="inferred from homology"/>
<dbReference type="InterPro" id="IPR011990">
    <property type="entry name" value="TPR-like_helical_dom_sf"/>
</dbReference>
<evidence type="ECO:0000256" key="5">
    <source>
        <dbReference type="ARBA" id="ARBA00023237"/>
    </source>
</evidence>
<dbReference type="InterPro" id="IPR033985">
    <property type="entry name" value="SusD-like_N"/>
</dbReference>
<keyword evidence="4" id="KW-0472">Membrane</keyword>
<dbReference type="RefSeq" id="WP_190887803.1">
    <property type="nucleotide sequence ID" value="NZ_JACWZY010000011.1"/>
</dbReference>
<reference evidence="9" key="1">
    <citation type="submission" date="2020-09" db="EMBL/GenBank/DDBJ databases">
        <authorList>
            <person name="Kim M.K."/>
        </authorList>
    </citation>
    <scope>NUCLEOTIDE SEQUENCE</scope>
    <source>
        <strain evidence="9">BT702</strain>
    </source>
</reference>
<evidence type="ECO:0000313" key="9">
    <source>
        <dbReference type="EMBL" id="MBD2701952.1"/>
    </source>
</evidence>
<comment type="caution">
    <text evidence="9">The sequence shown here is derived from an EMBL/GenBank/DDBJ whole genome shotgun (WGS) entry which is preliminary data.</text>
</comment>
<comment type="similarity">
    <text evidence="2">Belongs to the SusD family.</text>
</comment>
<evidence type="ECO:0000256" key="4">
    <source>
        <dbReference type="ARBA" id="ARBA00023136"/>
    </source>
</evidence>
<dbReference type="PROSITE" id="PS51257">
    <property type="entry name" value="PROKAR_LIPOPROTEIN"/>
    <property type="match status" value="1"/>
</dbReference>
<keyword evidence="3 6" id="KW-0732">Signal</keyword>
<dbReference type="Proteomes" id="UP000598820">
    <property type="component" value="Unassembled WGS sequence"/>
</dbReference>
<dbReference type="SUPFAM" id="SSF48452">
    <property type="entry name" value="TPR-like"/>
    <property type="match status" value="1"/>
</dbReference>
<dbReference type="Pfam" id="PF07980">
    <property type="entry name" value="SusD_RagB"/>
    <property type="match status" value="1"/>
</dbReference>
<keyword evidence="10" id="KW-1185">Reference proteome</keyword>
<dbReference type="EMBL" id="JACWZY010000011">
    <property type="protein sequence ID" value="MBD2701952.1"/>
    <property type="molecule type" value="Genomic_DNA"/>
</dbReference>
<accession>A0A927AU16</accession>
<sequence>MKKLFKLYLLLGLTIFAAACTEDLLDQVPTTQLSSDLFWKTTDDALFAVNGVYDANRTTFDRDYYFDGAGEFVHTRGTSNNQGTFNPGPIGSATGPFIGANGTPANTGTFSFLWADCFRTINRANYVLENIGTLRATAKAPADVALMNRLVGEVRFLRALNYFRLIDLWGDVPFFNKKLEGNPEAYTLSRTPRAVVKDSILADLSYAANVLPETYTGDNLGRASKLAAWAFSGKVNLYWACWMKTAGNGADAQKHYTAAAADFKKIIDKNIPLFRGGEPGPADNPNYWHLFQYFNEYDPEILFSVQFGGPLLSQGEELMRDFGTRNTGNAQCWVAPTYRLANRYQLLSTGDFATPLVLSRTTTLVNSATNPRSYVGRDYRMRATMLWDEQKMLRLSTDGLTVQDSIPYRFGSRDGVTYINYDGAPAGYIFRKWVRQTGGIGRSDGPQDIYMMRLPDVWLMYAEAVNEVNGGPTAELFTLLNRIRRRGNLPALVNTKFSTKADFFKAIEQERIVELVGEGHRFFDIRRWHKAEEIWPAPGGQVLYDSQGTRIRDEFVNAPDRNYQRYYIFQIPTSEIEVNAKIVQNEPWL</sequence>
<dbReference type="GO" id="GO:0009279">
    <property type="term" value="C:cell outer membrane"/>
    <property type="evidence" value="ECO:0007669"/>
    <property type="project" value="UniProtKB-SubCell"/>
</dbReference>
<evidence type="ECO:0000313" key="10">
    <source>
        <dbReference type="Proteomes" id="UP000598820"/>
    </source>
</evidence>
<dbReference type="CDD" id="cd08977">
    <property type="entry name" value="SusD"/>
    <property type="match status" value="1"/>
</dbReference>
<evidence type="ECO:0000256" key="1">
    <source>
        <dbReference type="ARBA" id="ARBA00004442"/>
    </source>
</evidence>
<evidence type="ECO:0000256" key="6">
    <source>
        <dbReference type="SAM" id="SignalP"/>
    </source>
</evidence>
<evidence type="ECO:0000256" key="3">
    <source>
        <dbReference type="ARBA" id="ARBA00022729"/>
    </source>
</evidence>
<comment type="subcellular location">
    <subcellularLocation>
        <location evidence="1">Cell outer membrane</location>
    </subcellularLocation>
</comment>
<feature type="chain" id="PRO_5037496429" evidence="6">
    <location>
        <begin position="20"/>
        <end position="589"/>
    </location>
</feature>
<dbReference type="Pfam" id="PF14322">
    <property type="entry name" value="SusD-like_3"/>
    <property type="match status" value="1"/>
</dbReference>
<dbReference type="AlphaFoldDB" id="A0A927AU16"/>
<name>A0A927AU16_9BACT</name>
<dbReference type="Gene3D" id="1.25.40.390">
    <property type="match status" value="1"/>
</dbReference>
<evidence type="ECO:0000256" key="2">
    <source>
        <dbReference type="ARBA" id="ARBA00006275"/>
    </source>
</evidence>
<dbReference type="InterPro" id="IPR012944">
    <property type="entry name" value="SusD_RagB_dom"/>
</dbReference>
<keyword evidence="5" id="KW-0998">Cell outer membrane</keyword>
<evidence type="ECO:0000259" key="7">
    <source>
        <dbReference type="Pfam" id="PF07980"/>
    </source>
</evidence>